<dbReference type="Proteomes" id="UP000692954">
    <property type="component" value="Unassembled WGS sequence"/>
</dbReference>
<keyword evidence="2" id="KW-0677">Repeat</keyword>
<protein>
    <recommendedName>
        <fullName evidence="6">EGF-like domain-containing protein</fullName>
    </recommendedName>
</protein>
<name>A0A8S1KI03_9CILI</name>
<feature type="domain" description="EGF-like" evidence="6">
    <location>
        <begin position="1120"/>
        <end position="1152"/>
    </location>
</feature>
<feature type="domain" description="EGF-like" evidence="6">
    <location>
        <begin position="1358"/>
        <end position="1390"/>
    </location>
</feature>
<dbReference type="SMART" id="SM00261">
    <property type="entry name" value="FU"/>
    <property type="match status" value="7"/>
</dbReference>
<comment type="caution">
    <text evidence="7">The sequence shown here is derived from an EMBL/GenBank/DDBJ whole genome shotgun (WGS) entry which is preliminary data.</text>
</comment>
<feature type="transmembrane region" description="Helical" evidence="4">
    <location>
        <begin position="1885"/>
        <end position="1906"/>
    </location>
</feature>
<feature type="domain" description="EGF-like" evidence="6">
    <location>
        <begin position="699"/>
        <end position="738"/>
    </location>
</feature>
<dbReference type="CDD" id="cd00064">
    <property type="entry name" value="FU"/>
    <property type="match status" value="1"/>
</dbReference>
<organism evidence="7 8">
    <name type="scientific">Paramecium sonneborni</name>
    <dbReference type="NCBI Taxonomy" id="65129"/>
    <lineage>
        <taxon>Eukaryota</taxon>
        <taxon>Sar</taxon>
        <taxon>Alveolata</taxon>
        <taxon>Ciliophora</taxon>
        <taxon>Intramacronucleata</taxon>
        <taxon>Oligohymenophorea</taxon>
        <taxon>Peniculida</taxon>
        <taxon>Parameciidae</taxon>
        <taxon>Paramecium</taxon>
    </lineage>
</organism>
<sequence>MLLTIFIFFQLYQCEWRLIYSNYYSESLNSINDWDFKQNCSVNQIEGSSKKQCGTNPLEFLRLKDDRTKIEKIFYYPHYSIRILTDVIYFRSLPGANSQFNIFLVDSTSSSSIFQRQYQQNDLQQYEKVCSYSCGGGGGCSSLDDKRVEIKTIALDSIVHHQSIFNISYCYMYKDSDMRIGLRNILIYVKPCHFSCLSCSGNTEYDCLTCYQGTLQGGLCLCDEQNHFVQLLTGCVQECNRDYYLADSKNYCQFDSRIKSKESYFTSNSLTNIDLLPYYPWIFIPDPFYWRNQEMLLSCGGIDLIGQFMNYEAIQLELSENKALKFIRIRISMYLNGWESDSQMSITVDSFSRASIKKTATNYTFSSSSLLYYSSLSCLGVNYDLIRIEAVLKTYSSSPVIRLQAITKLQTEIWAFRNITIDYGLCQSNCTECETYSRCLTCDSGYQLYRGTCVDSCPIYSILLSNGTCQDYEDIIENSKYLIKAFYDMNTTLDNLGDIVDNFTDLSNAIQSSFTGQIFSFVPKKWVLGGVLVWRSGKYKKSFYSLLPHYKISYRLNFTYGDENSGWFQYKFDSYQSSQITNPNTGSYNSVGDNKKETTIYHELLQQSHVSNQLDIELSANTNKANLEDAFMYISEYFVIVHYCAPFCNVCHGPTIQDCDSGYSGYNSTNYCGSNQYLSFDTSTSIYSCQTCSQKGCIECESQTVCTRCEFSNTNQFYLDQGQCLCYPSAFLSNTQCIKCNRYCESCFGSNSNQCFSCVTEFHRSVLKFECKCIDGYYDDGYNLQCLPICGDQQIVDGEDCDDGNENPFDGCHQCKFECQEECLNCQKGNCYLCKDNYILIESIHKCKNNCGDQIIVGIEQCEDGNEYPYDGCYQCQFQCYDHCLNCFYGICLECDQQNGWYLTGNNCEPICGDHIVVYGQEECDDGNFDPFDLCDACVLSCSEFCDSCNFGKCLKCKDGFQFISIIQKCIPICEDFQIVGYEQCDDNNFVIFDGCYQCQFQCEDQCTKCQYGKCYECNQKGWTINLSTYRCESILDDNILGDEQCDDGNTLPMDGCYQQYYECQDSCSECYLGICLVCQQYWQLDIYTHQCFPICGDGLTTGNEVCEDANSQIYDGCYQCQFYCDLHCQFCNQSGCLICNPGYTLINNHCIEICGDGIIVEQEECDDQINILDQICYQCKLTCNIGCQTCVLGICEQCQVGYFLSDFQCQSICGDKFIVISEQCDDGNQNPYDGCHQCQFQCQQECLNCQFGKCYDCQVQYLVDNYQCTEKCGNEAISKNEQCDDGNFDPFDGCYNCLYSCDENCQNCQSGYCIQCKDQWQINPINLICQPFCGDKVILGYEQCDDGNDIRFDGCYECYFECQDVCTKCFEGECQECDIGWDLIDKHCYSICGDLLIVGNEQCEDGNDIQFDGCYNCQFQCEEECTFCNKGICQACDNLGWTLVKNNCYPICGDGIVISPFEQCDDRNQLQFDGCYDCNFQCQEICGECIDGKCNKCTELGWLVQNFICVPYCGDGLIVGDEQCDDGTIVTNSCINCKLVCDSFCIECVSGVCNQCDIGRYLDNNQCKSLCGDGIYVNEGCDDGNLDNGDGCSDNCKVEKDWVCINSMYMISTCFYSVSPQMKLELITKNPENVEEVLITFNQPMLLKYNESYDANHYFQGNITNLVFEQYSIKFNFKNQPEYQNAKTIEVIATVTFYENIIDPVLIVIFDETGIVSEYQTVVLENEQQLKLKTPIVISQNILQSSQSAKSFTNTIIYFMIALSALCVLTGSFEMFWNLMDLLQYLSYIKYVNIQFPTNLNIYFEVFKLISIQPIMDATGISALFSLLDGNEEQVVQTSEKFLMDEINGYFYTNFQSSIFCFFGLYMGFFFAKNMTLFLYRIGPYHISKIGYYAGKIIYVLRNLFRQSQKEFYYNGILRMVMSNYYDISFSVFLQLINFNTSSLILSINSYAALLVFCLQIVFFSYMLTKQISFSKETTVSKKEQYSALFDGISQSQNIWVIQYNTIFLLKRQFFIFLIVYMEYNGTLQAISIAFSQTIFLIYVCNLKPLSNLYEYYKILVADSFLAFNTLLFLIYAYKNQLNLSVDDQILIGWFHIASFSFILVFSLLCDLKQQATQIYNKIVTLIASKASIKNQDGPIVFY</sequence>
<evidence type="ECO:0000256" key="2">
    <source>
        <dbReference type="ARBA" id="ARBA00022737"/>
    </source>
</evidence>
<dbReference type="Pfam" id="PF13948">
    <property type="entry name" value="DUF4215"/>
    <property type="match status" value="14"/>
</dbReference>
<feature type="domain" description="EGF-like" evidence="6">
    <location>
        <begin position="1489"/>
        <end position="1526"/>
    </location>
</feature>
<keyword evidence="1 5" id="KW-0732">Signal</keyword>
<evidence type="ECO:0000259" key="6">
    <source>
        <dbReference type="SMART" id="SM00181"/>
    </source>
</evidence>
<evidence type="ECO:0000313" key="8">
    <source>
        <dbReference type="Proteomes" id="UP000692954"/>
    </source>
</evidence>
<dbReference type="EMBL" id="CAJJDN010000007">
    <property type="protein sequence ID" value="CAD8053625.1"/>
    <property type="molecule type" value="Genomic_DNA"/>
</dbReference>
<feature type="signal peptide" evidence="5">
    <location>
        <begin position="1"/>
        <end position="16"/>
    </location>
</feature>
<dbReference type="InterPro" id="IPR011936">
    <property type="entry name" value="Myxo_disulph_rpt"/>
</dbReference>
<feature type="domain" description="EGF-like" evidence="6">
    <location>
        <begin position="746"/>
        <end position="787"/>
    </location>
</feature>
<keyword evidence="4" id="KW-0472">Membrane</keyword>
<dbReference type="PANTHER" id="PTHR38934">
    <property type="entry name" value="HYPHALLY REGULATED CELL WALL PROTEIN 1"/>
    <property type="match status" value="1"/>
</dbReference>
<feature type="transmembrane region" description="Helical" evidence="4">
    <location>
        <begin position="1852"/>
        <end position="1873"/>
    </location>
</feature>
<dbReference type="InterPro" id="IPR006212">
    <property type="entry name" value="Furin_repeat"/>
</dbReference>
<feature type="transmembrane region" description="Helical" evidence="4">
    <location>
        <begin position="2091"/>
        <end position="2113"/>
    </location>
</feature>
<feature type="transmembrane region" description="Helical" evidence="4">
    <location>
        <begin position="1757"/>
        <end position="1778"/>
    </location>
</feature>
<feature type="domain" description="EGF-like" evidence="6">
    <location>
        <begin position="1183"/>
        <end position="1211"/>
    </location>
</feature>
<feature type="domain" description="EGF-like" evidence="6">
    <location>
        <begin position="425"/>
        <end position="454"/>
    </location>
</feature>
<accession>A0A8S1KI03</accession>
<proteinExistence type="predicted"/>
<keyword evidence="8" id="KW-1185">Reference proteome</keyword>
<keyword evidence="4" id="KW-0812">Transmembrane</keyword>
<keyword evidence="3" id="KW-1015">Disulfide bond</keyword>
<feature type="chain" id="PRO_5035822639" description="EGF-like domain-containing protein" evidence="5">
    <location>
        <begin position="17"/>
        <end position="2144"/>
    </location>
</feature>
<dbReference type="PANTHER" id="PTHR38934:SF6">
    <property type="entry name" value="CHROMOSOME UNDETERMINED SCAFFOLD_176, WHOLE GENOME SHOTGUN SEQUENCE"/>
    <property type="match status" value="1"/>
</dbReference>
<dbReference type="NCBIfam" id="TIGR02232">
    <property type="entry name" value="myxo_disulf_rpt"/>
    <property type="match status" value="4"/>
</dbReference>
<dbReference type="SMART" id="SM00181">
    <property type="entry name" value="EGF"/>
    <property type="match status" value="13"/>
</dbReference>
<feature type="domain" description="EGF-like" evidence="6">
    <location>
        <begin position="1417"/>
        <end position="1450"/>
    </location>
</feature>
<dbReference type="OrthoDB" id="300641at2759"/>
<feature type="domain" description="EGF-like" evidence="6">
    <location>
        <begin position="814"/>
        <end position="848"/>
    </location>
</feature>
<feature type="transmembrane region" description="Helical" evidence="4">
    <location>
        <begin position="1918"/>
        <end position="1938"/>
    </location>
</feature>
<feature type="transmembrane region" description="Helical" evidence="4">
    <location>
        <begin position="1944"/>
        <end position="1969"/>
    </location>
</feature>
<feature type="domain" description="EGF-like" evidence="6">
    <location>
        <begin position="937"/>
        <end position="971"/>
    </location>
</feature>
<gene>
    <name evidence="7" type="ORF">PSON_ATCC_30995.1.T0070460</name>
</gene>
<feature type="domain" description="EGF-like" evidence="6">
    <location>
        <begin position="1537"/>
        <end position="1569"/>
    </location>
</feature>
<feature type="domain" description="EGF-like" evidence="6">
    <location>
        <begin position="1070"/>
        <end position="1108"/>
    </location>
</feature>
<evidence type="ECO:0000256" key="4">
    <source>
        <dbReference type="SAM" id="Phobius"/>
    </source>
</evidence>
<feature type="domain" description="EGF-like" evidence="6">
    <location>
        <begin position="1297"/>
        <end position="1331"/>
    </location>
</feature>
<evidence type="ECO:0000313" key="7">
    <source>
        <dbReference type="EMBL" id="CAD8053625.1"/>
    </source>
</evidence>
<dbReference type="InterPro" id="IPR000742">
    <property type="entry name" value="EGF"/>
</dbReference>
<evidence type="ECO:0000256" key="5">
    <source>
        <dbReference type="SAM" id="SignalP"/>
    </source>
</evidence>
<keyword evidence="4" id="KW-1133">Transmembrane helix</keyword>
<evidence type="ECO:0000256" key="1">
    <source>
        <dbReference type="ARBA" id="ARBA00022729"/>
    </source>
</evidence>
<feature type="transmembrane region" description="Helical" evidence="4">
    <location>
        <begin position="2060"/>
        <end position="2079"/>
    </location>
</feature>
<evidence type="ECO:0000256" key="3">
    <source>
        <dbReference type="ARBA" id="ARBA00023157"/>
    </source>
</evidence>
<reference evidence="7" key="1">
    <citation type="submission" date="2021-01" db="EMBL/GenBank/DDBJ databases">
        <authorList>
            <consortium name="Genoscope - CEA"/>
            <person name="William W."/>
        </authorList>
    </citation>
    <scope>NUCLEOTIDE SEQUENCE</scope>
</reference>